<organism evidence="6 7">
    <name type="scientific">Abyssibacter profundi</name>
    <dbReference type="NCBI Taxonomy" id="2182787"/>
    <lineage>
        <taxon>Bacteria</taxon>
        <taxon>Pseudomonadati</taxon>
        <taxon>Pseudomonadota</taxon>
        <taxon>Gammaproteobacteria</taxon>
        <taxon>Chromatiales</taxon>
        <taxon>Oceanococcaceae</taxon>
        <taxon>Abyssibacter</taxon>
    </lineage>
</organism>
<dbReference type="Gene3D" id="3.40.30.10">
    <property type="entry name" value="Glutaredoxin"/>
    <property type="match status" value="1"/>
</dbReference>
<dbReference type="EMBL" id="QEQK01000008">
    <property type="protein sequence ID" value="PWN55794.1"/>
    <property type="molecule type" value="Genomic_DNA"/>
</dbReference>
<accession>A0A363UK66</accession>
<dbReference type="InterPro" id="IPR003782">
    <property type="entry name" value="SCO1/SenC"/>
</dbReference>
<dbReference type="OrthoDB" id="9790194at2"/>
<dbReference type="InterPro" id="IPR013766">
    <property type="entry name" value="Thioredoxin_domain"/>
</dbReference>
<name>A0A363UK66_9GAMM</name>
<keyword evidence="4" id="KW-1015">Disulfide bond</keyword>
<feature type="disulfide bond" description="Redox-active" evidence="4">
    <location>
        <begin position="74"/>
        <end position="78"/>
    </location>
</feature>
<dbReference type="AlphaFoldDB" id="A0A363UK66"/>
<evidence type="ECO:0000256" key="1">
    <source>
        <dbReference type="ARBA" id="ARBA00010996"/>
    </source>
</evidence>
<dbReference type="GO" id="GO:0046872">
    <property type="term" value="F:metal ion binding"/>
    <property type="evidence" value="ECO:0007669"/>
    <property type="project" value="UniProtKB-KW"/>
</dbReference>
<keyword evidence="2 3" id="KW-0186">Copper</keyword>
<keyword evidence="7" id="KW-1185">Reference proteome</keyword>
<gene>
    <name evidence="6" type="ORF">DEH80_10240</name>
</gene>
<feature type="binding site" evidence="3">
    <location>
        <position position="74"/>
    </location>
    <ligand>
        <name>Cu cation</name>
        <dbReference type="ChEBI" id="CHEBI:23378"/>
    </ligand>
</feature>
<evidence type="ECO:0000256" key="4">
    <source>
        <dbReference type="PIRSR" id="PIRSR603782-2"/>
    </source>
</evidence>
<feature type="binding site" evidence="3">
    <location>
        <position position="78"/>
    </location>
    <ligand>
        <name>Cu cation</name>
        <dbReference type="ChEBI" id="CHEBI:23378"/>
    </ligand>
</feature>
<dbReference type="PANTHER" id="PTHR12151:SF25">
    <property type="entry name" value="LINALOOL DEHYDRATASE_ISOMERASE DOMAIN-CONTAINING PROTEIN"/>
    <property type="match status" value="1"/>
</dbReference>
<evidence type="ECO:0000313" key="6">
    <source>
        <dbReference type="EMBL" id="PWN55794.1"/>
    </source>
</evidence>
<keyword evidence="3" id="KW-0479">Metal-binding</keyword>
<dbReference type="PANTHER" id="PTHR12151">
    <property type="entry name" value="ELECTRON TRANSPORT PROTIN SCO1/SENC FAMILY MEMBER"/>
    <property type="match status" value="1"/>
</dbReference>
<protein>
    <submittedName>
        <fullName evidence="6">SCO family protein</fullName>
    </submittedName>
</protein>
<evidence type="ECO:0000259" key="5">
    <source>
        <dbReference type="PROSITE" id="PS51352"/>
    </source>
</evidence>
<comment type="caution">
    <text evidence="6">The sequence shown here is derived from an EMBL/GenBank/DDBJ whole genome shotgun (WGS) entry which is preliminary data.</text>
</comment>
<evidence type="ECO:0000256" key="2">
    <source>
        <dbReference type="ARBA" id="ARBA00023008"/>
    </source>
</evidence>
<dbReference type="Pfam" id="PF02630">
    <property type="entry name" value="SCO1-SenC"/>
    <property type="match status" value="1"/>
</dbReference>
<feature type="domain" description="Thioredoxin" evidence="5">
    <location>
        <begin position="36"/>
        <end position="197"/>
    </location>
</feature>
<proteinExistence type="inferred from homology"/>
<dbReference type="InterPro" id="IPR036249">
    <property type="entry name" value="Thioredoxin-like_sf"/>
</dbReference>
<dbReference type="Proteomes" id="UP000251800">
    <property type="component" value="Unassembled WGS sequence"/>
</dbReference>
<dbReference type="PROSITE" id="PS51352">
    <property type="entry name" value="THIOREDOXIN_2"/>
    <property type="match status" value="1"/>
</dbReference>
<dbReference type="CDD" id="cd02968">
    <property type="entry name" value="SCO"/>
    <property type="match status" value="1"/>
</dbReference>
<sequence>MSKRLLLLVVVAPALLGLMIAMIVRAPTPVQSITLLDQPRALPSAQLLTGEGQTVIANAPGDQWRLLFFGFTHCPDICPTTLERLARVRGGSKTLEDDLRLEFVTVDPERDTPQAMHQYATYFDPSIRSLTGEAEAIRRFAEGAGIAFLKVPLDEGGYTMDHSAALVLVNPQGRIAGYILPPWDVDTLRQDLETVVSS</sequence>
<evidence type="ECO:0000256" key="3">
    <source>
        <dbReference type="PIRSR" id="PIRSR603782-1"/>
    </source>
</evidence>
<dbReference type="SUPFAM" id="SSF52833">
    <property type="entry name" value="Thioredoxin-like"/>
    <property type="match status" value="1"/>
</dbReference>
<comment type="similarity">
    <text evidence="1">Belongs to the SCO1/2 family.</text>
</comment>
<dbReference type="RefSeq" id="WP_109720406.1">
    <property type="nucleotide sequence ID" value="NZ_QEQK01000008.1"/>
</dbReference>
<evidence type="ECO:0000313" key="7">
    <source>
        <dbReference type="Proteomes" id="UP000251800"/>
    </source>
</evidence>
<reference evidence="6 7" key="1">
    <citation type="submission" date="2018-05" db="EMBL/GenBank/DDBJ databases">
        <title>Abyssibacter profundi OUC007T gen. nov., sp. nov, a marine bacterium isolated from seawater of the Mariana Trench.</title>
        <authorList>
            <person name="Zhou S."/>
        </authorList>
    </citation>
    <scope>NUCLEOTIDE SEQUENCE [LARGE SCALE GENOMIC DNA]</scope>
    <source>
        <strain evidence="6 7">OUC007</strain>
    </source>
</reference>
<feature type="binding site" evidence="3">
    <location>
        <position position="162"/>
    </location>
    <ligand>
        <name>Cu cation</name>
        <dbReference type="ChEBI" id="CHEBI:23378"/>
    </ligand>
</feature>